<keyword evidence="3" id="KW-1185">Reference proteome</keyword>
<sequence length="785" mass="87384">MPRRPPERPFGHKIYVGGVGGCTKTCSTRGGVKRHIQMRHLHPGRPQPSDPTETAEADQEYDFPDGVNPPGLDEPNEHAGQCPQGQKVTHHPLLDGTLCDRAGQYLPPDSPPPPNPGPLPDDYSPYESRAAFELAEFLYSCEQMSAAKINELLAIMASMYDKDPPFHSHKNLYDMIDATMHGDSPWKSFSVMYLGETPNDPPSWMTAEYDVWYRNPKVVLEHQLANPDFKGEIDYAAKVVIDEDGHQEDIIAKDADTHGAMFVPLVLGSDKTTVSVATGHTEYYPLYISLGNIHNNVRRAHRDAVTILAFLTIPKTDEAHKNDLVFHRFRCQLFHSSIAAVLDSLKPHMTKPAVMLCPDGHFRHVIYGLGPYITDYPEQVLLTCVVQGWCPRCTARNNNLDGGGGGRSHELSGTLVNVLDHQTLSNDYGIVHDIVADIHKLIAPDLLHQLIKGTFKDHLVTWINEYLELEHGKQRASEIIADIDRRIAAVPSFPALRRFPEGCGFKQWTGDDSKALMKVYLPAIAGHVPPGMVRALSALLDFCYLVRRSVLNKATLDAINAAVDHFHQERAIFITSGVHAHLSLPRQHAMVHYRELIKLFGAPNGLCSSITESKHIRAVKEPWRCSNRFNALGQMLVTNQRLDKLAAARRSFTERGMLDGPLLPVGMEAMMVDVEDEEGGAVDEDPATYTVRLASRPVYVNWFVPIAEEPDELTGMWIVAPEVADDGRCVQSVISLDSVVRGAHLIGVYGGESIPVDLHFSESLDAFKAYYVNKYIDHHANMLVF</sequence>
<proteinExistence type="predicted"/>
<dbReference type="InterPro" id="IPR041078">
    <property type="entry name" value="Plavaka"/>
</dbReference>
<dbReference type="AlphaFoldDB" id="A0A0C3A6A5"/>
<dbReference type="HOGENOM" id="CLU_006344_1_0_1"/>
<evidence type="ECO:0000313" key="3">
    <source>
        <dbReference type="Proteomes" id="UP000053989"/>
    </source>
</evidence>
<dbReference type="Pfam" id="PF18759">
    <property type="entry name" value="Plavaka"/>
    <property type="match status" value="1"/>
</dbReference>
<protein>
    <recommendedName>
        <fullName evidence="4">C2H2-type domain-containing protein</fullName>
    </recommendedName>
</protein>
<reference evidence="3" key="2">
    <citation type="submission" date="2015-01" db="EMBL/GenBank/DDBJ databases">
        <title>Evolutionary Origins and Diversification of the Mycorrhizal Mutualists.</title>
        <authorList>
            <consortium name="DOE Joint Genome Institute"/>
            <consortium name="Mycorrhizal Genomics Consortium"/>
            <person name="Kohler A."/>
            <person name="Kuo A."/>
            <person name="Nagy L.G."/>
            <person name="Floudas D."/>
            <person name="Copeland A."/>
            <person name="Barry K.W."/>
            <person name="Cichocki N."/>
            <person name="Veneault-Fourrey C."/>
            <person name="LaButti K."/>
            <person name="Lindquist E.A."/>
            <person name="Lipzen A."/>
            <person name="Lundell T."/>
            <person name="Morin E."/>
            <person name="Murat C."/>
            <person name="Riley R."/>
            <person name="Ohm R."/>
            <person name="Sun H."/>
            <person name="Tunlid A."/>
            <person name="Henrissat B."/>
            <person name="Grigoriev I.V."/>
            <person name="Hibbett D.S."/>
            <person name="Martin F."/>
        </authorList>
    </citation>
    <scope>NUCLEOTIDE SEQUENCE [LARGE SCALE GENOMIC DNA]</scope>
    <source>
        <strain evidence="3">Foug A</strain>
    </source>
</reference>
<dbReference type="OrthoDB" id="3199698at2759"/>
<feature type="compositionally biased region" description="Acidic residues" evidence="1">
    <location>
        <begin position="53"/>
        <end position="63"/>
    </location>
</feature>
<name>A0A0C3A6A5_9AGAM</name>
<reference evidence="2 3" key="1">
    <citation type="submission" date="2014-04" db="EMBL/GenBank/DDBJ databases">
        <authorList>
            <consortium name="DOE Joint Genome Institute"/>
            <person name="Kuo A."/>
            <person name="Kohler A."/>
            <person name="Nagy L.G."/>
            <person name="Floudas D."/>
            <person name="Copeland A."/>
            <person name="Barry K.W."/>
            <person name="Cichocki N."/>
            <person name="Veneault-Fourrey C."/>
            <person name="LaButti K."/>
            <person name="Lindquist E.A."/>
            <person name="Lipzen A."/>
            <person name="Lundell T."/>
            <person name="Morin E."/>
            <person name="Murat C."/>
            <person name="Sun H."/>
            <person name="Tunlid A."/>
            <person name="Henrissat B."/>
            <person name="Grigoriev I.V."/>
            <person name="Hibbett D.S."/>
            <person name="Martin F."/>
            <person name="Nordberg H.P."/>
            <person name="Cantor M.N."/>
            <person name="Hua S.X."/>
        </authorList>
    </citation>
    <scope>NUCLEOTIDE SEQUENCE [LARGE SCALE GENOMIC DNA]</scope>
    <source>
        <strain evidence="2 3">Foug A</strain>
    </source>
</reference>
<feature type="compositionally biased region" description="Pro residues" evidence="1">
    <location>
        <begin position="108"/>
        <end position="119"/>
    </location>
</feature>
<organism evidence="2 3">
    <name type="scientific">Scleroderma citrinum Foug A</name>
    <dbReference type="NCBI Taxonomy" id="1036808"/>
    <lineage>
        <taxon>Eukaryota</taxon>
        <taxon>Fungi</taxon>
        <taxon>Dikarya</taxon>
        <taxon>Basidiomycota</taxon>
        <taxon>Agaricomycotina</taxon>
        <taxon>Agaricomycetes</taxon>
        <taxon>Agaricomycetidae</taxon>
        <taxon>Boletales</taxon>
        <taxon>Sclerodermatineae</taxon>
        <taxon>Sclerodermataceae</taxon>
        <taxon>Scleroderma</taxon>
    </lineage>
</organism>
<evidence type="ECO:0000256" key="1">
    <source>
        <dbReference type="SAM" id="MobiDB-lite"/>
    </source>
</evidence>
<dbReference type="InParanoid" id="A0A0C3A6A5"/>
<accession>A0A0C3A6A5</accession>
<evidence type="ECO:0000313" key="2">
    <source>
        <dbReference type="EMBL" id="KIM60277.1"/>
    </source>
</evidence>
<evidence type="ECO:0008006" key="4">
    <source>
        <dbReference type="Google" id="ProtNLM"/>
    </source>
</evidence>
<dbReference type="EMBL" id="KN822064">
    <property type="protein sequence ID" value="KIM60277.1"/>
    <property type="molecule type" value="Genomic_DNA"/>
</dbReference>
<dbReference type="Proteomes" id="UP000053989">
    <property type="component" value="Unassembled WGS sequence"/>
</dbReference>
<dbReference type="STRING" id="1036808.A0A0C3A6A5"/>
<feature type="region of interest" description="Disordered" evidence="1">
    <location>
        <begin position="39"/>
        <end position="125"/>
    </location>
</feature>
<gene>
    <name evidence="2" type="ORF">SCLCIDRAFT_26772</name>
</gene>